<dbReference type="SUPFAM" id="SSF53474">
    <property type="entry name" value="alpha/beta-Hydrolases"/>
    <property type="match status" value="1"/>
</dbReference>
<name>A0A212JQD4_9BACT</name>
<keyword evidence="2" id="KW-0732">Signal</keyword>
<evidence type="ECO:0000256" key="3">
    <source>
        <dbReference type="ARBA" id="ARBA00022801"/>
    </source>
</evidence>
<keyword evidence="1" id="KW-0719">Serine esterase</keyword>
<dbReference type="AlphaFoldDB" id="A0A212JQD4"/>
<evidence type="ECO:0000256" key="2">
    <source>
        <dbReference type="ARBA" id="ARBA00022729"/>
    </source>
</evidence>
<dbReference type="Pfam" id="PF22244">
    <property type="entry name" value="GCE_fung"/>
    <property type="match status" value="1"/>
</dbReference>
<evidence type="ECO:0000313" key="5">
    <source>
        <dbReference type="EMBL" id="SBW01649.1"/>
    </source>
</evidence>
<dbReference type="InterPro" id="IPR054579">
    <property type="entry name" value="GCE-like_dom"/>
</dbReference>
<keyword evidence="3" id="KW-0378">Hydrolase</keyword>
<organism evidence="5">
    <name type="scientific">uncultured Dysgonomonas sp</name>
    <dbReference type="NCBI Taxonomy" id="206096"/>
    <lineage>
        <taxon>Bacteria</taxon>
        <taxon>Pseudomonadati</taxon>
        <taxon>Bacteroidota</taxon>
        <taxon>Bacteroidia</taxon>
        <taxon>Bacteroidales</taxon>
        <taxon>Dysgonomonadaceae</taxon>
        <taxon>Dysgonomonas</taxon>
        <taxon>environmental samples</taxon>
    </lineage>
</organism>
<evidence type="ECO:0000256" key="1">
    <source>
        <dbReference type="ARBA" id="ARBA00022487"/>
    </source>
</evidence>
<dbReference type="EMBL" id="FLUL01000001">
    <property type="protein sequence ID" value="SBW01649.1"/>
    <property type="molecule type" value="Genomic_DNA"/>
</dbReference>
<dbReference type="Gene3D" id="3.40.50.1820">
    <property type="entry name" value="alpha/beta hydrolase"/>
    <property type="match status" value="1"/>
</dbReference>
<dbReference type="RefSeq" id="WP_296949645.1">
    <property type="nucleotide sequence ID" value="NZ_LT599021.1"/>
</dbReference>
<proteinExistence type="predicted"/>
<accession>A0A212JQD4</accession>
<feature type="domain" description="4-O-methyl-glucuronoyl methylesterase-like" evidence="4">
    <location>
        <begin position="224"/>
        <end position="373"/>
    </location>
</feature>
<gene>
    <name evidence="5" type="ORF">KL86DYS2_12087</name>
</gene>
<reference evidence="5" key="1">
    <citation type="submission" date="2016-04" db="EMBL/GenBank/DDBJ databases">
        <authorList>
            <person name="Evans L.H."/>
            <person name="Alamgir A."/>
            <person name="Owens N."/>
            <person name="Weber N.D."/>
            <person name="Virtaneva K."/>
            <person name="Barbian K."/>
            <person name="Babar A."/>
            <person name="Rosenke K."/>
        </authorList>
    </citation>
    <scope>NUCLEOTIDE SEQUENCE</scope>
    <source>
        <strain evidence="5">86-2</strain>
    </source>
</reference>
<protein>
    <recommendedName>
        <fullName evidence="4">4-O-methyl-glucuronoyl methylesterase-like domain-containing protein</fullName>
    </recommendedName>
</protein>
<dbReference type="GO" id="GO:0052689">
    <property type="term" value="F:carboxylic ester hydrolase activity"/>
    <property type="evidence" value="ECO:0007669"/>
    <property type="project" value="UniProtKB-KW"/>
</dbReference>
<evidence type="ECO:0000259" key="4">
    <source>
        <dbReference type="Pfam" id="PF22244"/>
    </source>
</evidence>
<dbReference type="InterPro" id="IPR029058">
    <property type="entry name" value="AB_hydrolase_fold"/>
</dbReference>
<sequence>MIKGFLIACFSLTILLPVKGQELNYDESKIPPYTLPELLVSEDGEKITTEAQWIEKRRPEILSLFETQVYGKSPEHPKGLHFEVLSEDRYTIGNMATRKEIAVYFTEDEKHFMTILMYIPNKRNGSVPLFFGLNFKGNHTVNEDANITESITRMKPRKDGDGEVRPHMFKRGEAASRWPVEMLIANGYGLATVYRGDIDPDYDDGFQNGVHPLFYKEGQAKPESDEWGTLAAWAWGMSCAMDYFETDEDIDATKVAVVGHSRHGKTALWAGAIDQRFAMAISNDSGCGGAALFRRRIGETVNKINSLFPHWFCENFKQYNNKEDELPVDQHQLIALMAPRPVYIASAVEDLWAGPKGEFLSGLYASPVYQLFGLTGMTVDEMPEVDDPVTNGYIGYHVRTGNHDIKLYDWQQFVKFADRHFK</sequence>